<gene>
    <name evidence="1" type="ORF">WN50_04760</name>
</gene>
<proteinExistence type="predicted"/>
<comment type="caution">
    <text evidence="1">The sequence shown here is derived from an EMBL/GenBank/DDBJ whole genome shotgun (WGS) entry which is preliminary data.</text>
</comment>
<protein>
    <submittedName>
        <fullName evidence="1">Uncharacterized protein</fullName>
    </submittedName>
</protein>
<accession>A0A0F5YKL5</accession>
<name>A0A0F5YKL5_9CYAN</name>
<dbReference type="EMBL" id="LATL02000322">
    <property type="protein sequence ID" value="KKD39192.1"/>
    <property type="molecule type" value="Genomic_DNA"/>
</dbReference>
<organism evidence="1 2">
    <name type="scientific">Limnoraphis robusta CS-951</name>
    <dbReference type="NCBI Taxonomy" id="1637645"/>
    <lineage>
        <taxon>Bacteria</taxon>
        <taxon>Bacillati</taxon>
        <taxon>Cyanobacteriota</taxon>
        <taxon>Cyanophyceae</taxon>
        <taxon>Oscillatoriophycideae</taxon>
        <taxon>Oscillatoriales</taxon>
        <taxon>Sirenicapillariaceae</taxon>
        <taxon>Limnoraphis</taxon>
    </lineage>
</organism>
<evidence type="ECO:0000313" key="1">
    <source>
        <dbReference type="EMBL" id="KKD39192.1"/>
    </source>
</evidence>
<dbReference type="AlphaFoldDB" id="A0A0F5YKL5"/>
<dbReference type="RefSeq" id="WP_046277362.1">
    <property type="nucleotide sequence ID" value="NZ_LATL02000322.1"/>
</dbReference>
<evidence type="ECO:0000313" key="2">
    <source>
        <dbReference type="Proteomes" id="UP000033607"/>
    </source>
</evidence>
<sequence>MIIKVDIDEREFIINTDAISCIVPQVDDDETYLIEFRSGGHYPITYKEFTQIAEKIEQEQRTGTRQNVSA</sequence>
<dbReference type="Proteomes" id="UP000033607">
    <property type="component" value="Unassembled WGS sequence"/>
</dbReference>
<reference evidence="1 2" key="1">
    <citation type="submission" date="2015-06" db="EMBL/GenBank/DDBJ databases">
        <title>Draft genome assembly of filamentous brackish cyanobacterium Limnoraphis robusta strain CS-951.</title>
        <authorList>
            <person name="Willis A."/>
            <person name="Parks M."/>
            <person name="Burford M.A."/>
        </authorList>
    </citation>
    <scope>NUCLEOTIDE SEQUENCE [LARGE SCALE GENOMIC DNA]</scope>
    <source>
        <strain evidence="1 2">CS-951</strain>
    </source>
</reference>